<dbReference type="PANTHER" id="PTHR28259:SF1">
    <property type="entry name" value="FLUORIDE EXPORT PROTEIN 1-RELATED"/>
    <property type="match status" value="1"/>
</dbReference>
<evidence type="ECO:0000256" key="3">
    <source>
        <dbReference type="ARBA" id="ARBA00022519"/>
    </source>
</evidence>
<keyword evidence="9 12" id="KW-0407">Ion channel</keyword>
<evidence type="ECO:0000256" key="8">
    <source>
        <dbReference type="ARBA" id="ARBA00023136"/>
    </source>
</evidence>
<keyword evidence="7 12" id="KW-0406">Ion transport</keyword>
<proteinExistence type="inferred from homology"/>
<dbReference type="PANTHER" id="PTHR28259">
    <property type="entry name" value="FLUORIDE EXPORT PROTEIN 1-RELATED"/>
    <property type="match status" value="1"/>
</dbReference>
<gene>
    <name evidence="12 13" type="primary">crcB</name>
    <name evidence="12" type="synonym">fluC</name>
    <name evidence="13" type="ORF">GCM10007916_20860</name>
</gene>
<comment type="caution">
    <text evidence="13">The sequence shown here is derived from an EMBL/GenBank/DDBJ whole genome shotgun (WGS) entry which is preliminary data.</text>
</comment>
<evidence type="ECO:0000256" key="9">
    <source>
        <dbReference type="ARBA" id="ARBA00023303"/>
    </source>
</evidence>
<keyword evidence="12" id="KW-0813">Transport</keyword>
<comment type="similarity">
    <text evidence="10 12">Belongs to the fluoride channel Fluc/FEX (TC 1.A.43) family.</text>
</comment>
<dbReference type="EMBL" id="BSPQ01000009">
    <property type="protein sequence ID" value="GLS91018.1"/>
    <property type="molecule type" value="Genomic_DNA"/>
</dbReference>
<protein>
    <recommendedName>
        <fullName evidence="12">Fluoride-specific ion channel FluC</fullName>
    </recommendedName>
</protein>
<feature type="transmembrane region" description="Helical" evidence="12">
    <location>
        <begin position="6"/>
        <end position="25"/>
    </location>
</feature>
<evidence type="ECO:0000256" key="6">
    <source>
        <dbReference type="ARBA" id="ARBA00023053"/>
    </source>
</evidence>
<evidence type="ECO:0000256" key="12">
    <source>
        <dbReference type="HAMAP-Rule" id="MF_00454"/>
    </source>
</evidence>
<feature type="transmembrane region" description="Helical" evidence="12">
    <location>
        <begin position="107"/>
        <end position="126"/>
    </location>
</feature>
<sequence>MNNIAANIALVACGGAFGATLRYLIGLGMISLFGKGFPFATLAVNVLGSLIMGIIFQLVQQQTISSSPWWPLIGVGFLGALTTFSTFSMDSLLLLQQGELFKAMLNVALNVVVCILAAYVGTLLVLKS</sequence>
<comment type="function">
    <text evidence="12">Fluoride-specific ion channel. Important for reducing fluoride concentration in the cell, thus reducing its toxicity.</text>
</comment>
<dbReference type="InterPro" id="IPR003691">
    <property type="entry name" value="FluC"/>
</dbReference>
<dbReference type="NCBIfam" id="TIGR00494">
    <property type="entry name" value="crcB"/>
    <property type="match status" value="1"/>
</dbReference>
<feature type="binding site" evidence="12">
    <location>
        <position position="79"/>
    </location>
    <ligand>
        <name>Na(+)</name>
        <dbReference type="ChEBI" id="CHEBI:29101"/>
        <note>structural</note>
    </ligand>
</feature>
<accession>A0ABQ6E1I2</accession>
<evidence type="ECO:0000256" key="10">
    <source>
        <dbReference type="ARBA" id="ARBA00035120"/>
    </source>
</evidence>
<evidence type="ECO:0000256" key="2">
    <source>
        <dbReference type="ARBA" id="ARBA00022475"/>
    </source>
</evidence>
<keyword evidence="14" id="KW-1185">Reference proteome</keyword>
<evidence type="ECO:0000256" key="11">
    <source>
        <dbReference type="ARBA" id="ARBA00035585"/>
    </source>
</evidence>
<evidence type="ECO:0000313" key="14">
    <source>
        <dbReference type="Proteomes" id="UP001157353"/>
    </source>
</evidence>
<reference evidence="14" key="1">
    <citation type="journal article" date="2019" name="Int. J. Syst. Evol. Microbiol.">
        <title>The Global Catalogue of Microorganisms (GCM) 10K type strain sequencing project: providing services to taxonomists for standard genome sequencing and annotation.</title>
        <authorList>
            <consortium name="The Broad Institute Genomics Platform"/>
            <consortium name="The Broad Institute Genome Sequencing Center for Infectious Disease"/>
            <person name="Wu L."/>
            <person name="Ma J."/>
        </authorList>
    </citation>
    <scope>NUCLEOTIDE SEQUENCE [LARGE SCALE GENOMIC DNA]</scope>
    <source>
        <strain evidence="14">NBRC 103166</strain>
    </source>
</reference>
<keyword evidence="12" id="KW-0479">Metal-binding</keyword>
<feature type="transmembrane region" description="Helical" evidence="12">
    <location>
        <begin position="70"/>
        <end position="95"/>
    </location>
</feature>
<keyword evidence="2 12" id="KW-1003">Cell membrane</keyword>
<dbReference type="RefSeq" id="WP_284204140.1">
    <property type="nucleotide sequence ID" value="NZ_BSPQ01000009.1"/>
</dbReference>
<feature type="transmembrane region" description="Helical" evidence="12">
    <location>
        <begin position="37"/>
        <end position="58"/>
    </location>
</feature>
<feature type="binding site" evidence="12">
    <location>
        <position position="82"/>
    </location>
    <ligand>
        <name>Na(+)</name>
        <dbReference type="ChEBI" id="CHEBI:29101"/>
        <note>structural</note>
    </ligand>
</feature>
<evidence type="ECO:0000256" key="5">
    <source>
        <dbReference type="ARBA" id="ARBA00022989"/>
    </source>
</evidence>
<comment type="subcellular location">
    <subcellularLocation>
        <location evidence="1 12">Cell membrane</location>
        <topology evidence="1 12">Multi-pass membrane protein</topology>
    </subcellularLocation>
</comment>
<name>A0ABQ6E1I2_9GAMM</name>
<comment type="catalytic activity">
    <reaction evidence="11">
        <text>fluoride(in) = fluoride(out)</text>
        <dbReference type="Rhea" id="RHEA:76159"/>
        <dbReference type="ChEBI" id="CHEBI:17051"/>
    </reaction>
    <physiologicalReaction direction="left-to-right" evidence="11">
        <dbReference type="Rhea" id="RHEA:76160"/>
    </physiologicalReaction>
</comment>
<evidence type="ECO:0000313" key="13">
    <source>
        <dbReference type="EMBL" id="GLS91018.1"/>
    </source>
</evidence>
<keyword evidence="8 12" id="KW-0472">Membrane</keyword>
<organism evidence="13 14">
    <name type="scientific">Psychromonas marina</name>
    <dbReference type="NCBI Taxonomy" id="88364"/>
    <lineage>
        <taxon>Bacteria</taxon>
        <taxon>Pseudomonadati</taxon>
        <taxon>Pseudomonadota</taxon>
        <taxon>Gammaproteobacteria</taxon>
        <taxon>Alteromonadales</taxon>
        <taxon>Psychromonadaceae</taxon>
        <taxon>Psychromonas</taxon>
    </lineage>
</organism>
<evidence type="ECO:0000256" key="4">
    <source>
        <dbReference type="ARBA" id="ARBA00022692"/>
    </source>
</evidence>
<keyword evidence="4 12" id="KW-0812">Transmembrane</keyword>
<dbReference type="Pfam" id="PF02537">
    <property type="entry name" value="CRCB"/>
    <property type="match status" value="1"/>
</dbReference>
<dbReference type="Proteomes" id="UP001157353">
    <property type="component" value="Unassembled WGS sequence"/>
</dbReference>
<keyword evidence="6 12" id="KW-0915">Sodium</keyword>
<keyword evidence="5 12" id="KW-1133">Transmembrane helix</keyword>
<comment type="activity regulation">
    <text evidence="12">Na(+) is not transported, but it plays an essential structural role and its presence is essential for fluoride channel function.</text>
</comment>
<evidence type="ECO:0000256" key="7">
    <source>
        <dbReference type="ARBA" id="ARBA00023065"/>
    </source>
</evidence>
<evidence type="ECO:0000256" key="1">
    <source>
        <dbReference type="ARBA" id="ARBA00004651"/>
    </source>
</evidence>
<keyword evidence="3" id="KW-0997">Cell inner membrane</keyword>
<dbReference type="HAMAP" id="MF_00454">
    <property type="entry name" value="FluC"/>
    <property type="match status" value="1"/>
</dbReference>